<comment type="caution">
    <text evidence="1">The sequence shown here is derived from an EMBL/GenBank/DDBJ whole genome shotgun (WGS) entry which is preliminary data.</text>
</comment>
<proteinExistence type="predicted"/>
<dbReference type="EMBL" id="JAFLVT010000008">
    <property type="protein sequence ID" value="MBO0449338.1"/>
    <property type="molecule type" value="Genomic_DNA"/>
</dbReference>
<accession>A0ABS3H7A0</accession>
<name>A0ABS3H7A0_9ENTE</name>
<dbReference type="RefSeq" id="WP_206903463.1">
    <property type="nucleotide sequence ID" value="NZ_JAFLVT010000008.1"/>
</dbReference>
<evidence type="ECO:0000313" key="2">
    <source>
        <dbReference type="Proteomes" id="UP000664256"/>
    </source>
</evidence>
<dbReference type="Proteomes" id="UP000664256">
    <property type="component" value="Unassembled WGS sequence"/>
</dbReference>
<protein>
    <recommendedName>
        <fullName evidence="3">DUF1642 domain-containing protein</fullName>
    </recommendedName>
</protein>
<sequence length="115" mass="13291">MKCVVSKFNDDGSIYPVYECEDEEEAMKMAYACNGVYENVSPSLTDDQQVVLEWLKEKMTLTDIEPIELIWRLKVNSTKSGYRDMPVYKSYRRLTPAQQFQVLAAFAEWGSKGDE</sequence>
<keyword evidence="2" id="KW-1185">Reference proteome</keyword>
<gene>
    <name evidence="1" type="ORF">JZO76_07265</name>
</gene>
<organism evidence="1 2">
    <name type="scientific">Candidatus Enterococcus myersii</name>
    <dbReference type="NCBI Taxonomy" id="2815322"/>
    <lineage>
        <taxon>Bacteria</taxon>
        <taxon>Bacillati</taxon>
        <taxon>Bacillota</taxon>
        <taxon>Bacilli</taxon>
        <taxon>Lactobacillales</taxon>
        <taxon>Enterococcaceae</taxon>
        <taxon>Enterococcus</taxon>
    </lineage>
</organism>
<evidence type="ECO:0000313" key="1">
    <source>
        <dbReference type="EMBL" id="MBO0449338.1"/>
    </source>
</evidence>
<evidence type="ECO:0008006" key="3">
    <source>
        <dbReference type="Google" id="ProtNLM"/>
    </source>
</evidence>
<reference evidence="1 2" key="1">
    <citation type="submission" date="2021-03" db="EMBL/GenBank/DDBJ databases">
        <title>Enterococcal diversity collection.</title>
        <authorList>
            <person name="Gilmore M.S."/>
            <person name="Schwartzman J."/>
            <person name="Van Tyne D."/>
            <person name="Martin M."/>
            <person name="Earl A.M."/>
            <person name="Manson A.L."/>
            <person name="Straub T."/>
            <person name="Salamzade R."/>
            <person name="Saavedra J."/>
            <person name="Lebreton F."/>
            <person name="Prichula J."/>
            <person name="Schaufler K."/>
            <person name="Gaca A."/>
            <person name="Sgardioli B."/>
            <person name="Wagenaar J."/>
            <person name="Strong T."/>
        </authorList>
    </citation>
    <scope>NUCLEOTIDE SEQUENCE [LARGE SCALE GENOMIC DNA]</scope>
    <source>
        <strain evidence="1 2">MJM12</strain>
    </source>
</reference>